<name>A0A8J1Y7A8_OWEFU</name>
<dbReference type="AlphaFoldDB" id="A0A8J1Y7A8"/>
<evidence type="ECO:0000313" key="2">
    <source>
        <dbReference type="Proteomes" id="UP000749559"/>
    </source>
</evidence>
<reference evidence="1" key="1">
    <citation type="submission" date="2022-03" db="EMBL/GenBank/DDBJ databases">
        <authorList>
            <person name="Martin C."/>
        </authorList>
    </citation>
    <scope>NUCLEOTIDE SEQUENCE</scope>
</reference>
<comment type="caution">
    <text evidence="1">The sequence shown here is derived from an EMBL/GenBank/DDBJ whole genome shotgun (WGS) entry which is preliminary data.</text>
</comment>
<organism evidence="1 2">
    <name type="scientific">Owenia fusiformis</name>
    <name type="common">Polychaete worm</name>
    <dbReference type="NCBI Taxonomy" id="6347"/>
    <lineage>
        <taxon>Eukaryota</taxon>
        <taxon>Metazoa</taxon>
        <taxon>Spiralia</taxon>
        <taxon>Lophotrochozoa</taxon>
        <taxon>Annelida</taxon>
        <taxon>Polychaeta</taxon>
        <taxon>Sedentaria</taxon>
        <taxon>Canalipalpata</taxon>
        <taxon>Sabellida</taxon>
        <taxon>Oweniida</taxon>
        <taxon>Oweniidae</taxon>
        <taxon>Owenia</taxon>
    </lineage>
</organism>
<dbReference type="EMBL" id="CAIIXF020000009">
    <property type="protein sequence ID" value="CAH1794238.1"/>
    <property type="molecule type" value="Genomic_DNA"/>
</dbReference>
<gene>
    <name evidence="1" type="ORF">OFUS_LOCUS18975</name>
</gene>
<accession>A0A8J1Y7A8</accession>
<dbReference type="Proteomes" id="UP000749559">
    <property type="component" value="Unassembled WGS sequence"/>
</dbReference>
<evidence type="ECO:0000313" key="1">
    <source>
        <dbReference type="EMBL" id="CAH1794238.1"/>
    </source>
</evidence>
<protein>
    <submittedName>
        <fullName evidence="1">Uncharacterized protein</fullName>
    </submittedName>
</protein>
<proteinExistence type="predicted"/>
<sequence length="104" mass="11388">MLQLVCTLTLVFAAVVMSADQTGESMKVHKRPGRGILECANAGADCWPGKRCCGTLYCHREKAYHVKGTCTACQSRNNRCSRDSQCCSGNCVKEGWFKVFGKCS</sequence>
<keyword evidence="2" id="KW-1185">Reference proteome</keyword>